<feature type="compositionally biased region" description="Basic and acidic residues" evidence="1">
    <location>
        <begin position="74"/>
        <end position="84"/>
    </location>
</feature>
<evidence type="ECO:0000256" key="1">
    <source>
        <dbReference type="SAM" id="MobiDB-lite"/>
    </source>
</evidence>
<dbReference type="Proteomes" id="UP000601435">
    <property type="component" value="Unassembled WGS sequence"/>
</dbReference>
<feature type="compositionally biased region" description="Basic and acidic residues" evidence="1">
    <location>
        <begin position="47"/>
        <end position="60"/>
    </location>
</feature>
<name>A0A812PJX2_9DINO</name>
<feature type="region of interest" description="Disordered" evidence="1">
    <location>
        <begin position="1"/>
        <end position="22"/>
    </location>
</feature>
<gene>
    <name evidence="2" type="ORF">SNEC2469_LOCUS9226</name>
</gene>
<keyword evidence="3" id="KW-1185">Reference proteome</keyword>
<comment type="caution">
    <text evidence="2">The sequence shown here is derived from an EMBL/GenBank/DDBJ whole genome shotgun (WGS) entry which is preliminary data.</text>
</comment>
<feature type="non-terminal residue" evidence="2">
    <location>
        <position position="174"/>
    </location>
</feature>
<feature type="region of interest" description="Disordered" evidence="1">
    <location>
        <begin position="101"/>
        <end position="129"/>
    </location>
</feature>
<reference evidence="2" key="1">
    <citation type="submission" date="2021-02" db="EMBL/GenBank/DDBJ databases">
        <authorList>
            <person name="Dougan E. K."/>
            <person name="Rhodes N."/>
            <person name="Thang M."/>
            <person name="Chan C."/>
        </authorList>
    </citation>
    <scope>NUCLEOTIDE SEQUENCE</scope>
</reference>
<feature type="region of interest" description="Disordered" evidence="1">
    <location>
        <begin position="47"/>
        <end position="85"/>
    </location>
</feature>
<organism evidence="2 3">
    <name type="scientific">Symbiodinium necroappetens</name>
    <dbReference type="NCBI Taxonomy" id="1628268"/>
    <lineage>
        <taxon>Eukaryota</taxon>
        <taxon>Sar</taxon>
        <taxon>Alveolata</taxon>
        <taxon>Dinophyceae</taxon>
        <taxon>Suessiales</taxon>
        <taxon>Symbiodiniaceae</taxon>
        <taxon>Symbiodinium</taxon>
    </lineage>
</organism>
<protein>
    <submittedName>
        <fullName evidence="2">Uncharacterized protein</fullName>
    </submittedName>
</protein>
<dbReference type="AlphaFoldDB" id="A0A812PJX2"/>
<sequence>MADEGEGNLAEERNQIKQLQSDIARKREQLERLKQRKIAFDEELKQRNTELSFIKEEHKSTQKKAQKTSQYGDAQKKAEAESHFMSEQVHSFLQDRIPAMAPSQEEPDGVDQGAADFKENVGEDPNKQNLHDTVLVSYVNLSGDKKDDDYKVTYRIDGSITVADLLKDACSYWG</sequence>
<feature type="compositionally biased region" description="Basic and acidic residues" evidence="1">
    <location>
        <begin position="116"/>
        <end position="129"/>
    </location>
</feature>
<dbReference type="EMBL" id="CAJNJA010014968">
    <property type="protein sequence ID" value="CAE7354026.1"/>
    <property type="molecule type" value="Genomic_DNA"/>
</dbReference>
<dbReference type="OrthoDB" id="10543350at2759"/>
<accession>A0A812PJX2</accession>
<proteinExistence type="predicted"/>
<evidence type="ECO:0000313" key="2">
    <source>
        <dbReference type="EMBL" id="CAE7354026.1"/>
    </source>
</evidence>
<evidence type="ECO:0000313" key="3">
    <source>
        <dbReference type="Proteomes" id="UP000601435"/>
    </source>
</evidence>